<keyword evidence="2" id="KW-1185">Reference proteome</keyword>
<reference evidence="1" key="1">
    <citation type="submission" date="2022-10" db="EMBL/GenBank/DDBJ databases">
        <title>The complete genomes of actinobacterial strains from the NBC collection.</title>
        <authorList>
            <person name="Joergensen T.S."/>
            <person name="Alvarez Arevalo M."/>
            <person name="Sterndorff E.B."/>
            <person name="Faurdal D."/>
            <person name="Vuksanovic O."/>
            <person name="Mourched A.-S."/>
            <person name="Charusanti P."/>
            <person name="Shaw S."/>
            <person name="Blin K."/>
            <person name="Weber T."/>
        </authorList>
    </citation>
    <scope>NUCLEOTIDE SEQUENCE</scope>
    <source>
        <strain evidence="1">NBC_00222</strain>
    </source>
</reference>
<gene>
    <name evidence="1" type="ORF">OHA16_20625</name>
</gene>
<evidence type="ECO:0000313" key="1">
    <source>
        <dbReference type="EMBL" id="WUQ89126.1"/>
    </source>
</evidence>
<dbReference type="RefSeq" id="WP_328959530.1">
    <property type="nucleotide sequence ID" value="NZ_CP108110.1"/>
</dbReference>
<organism evidence="1 2">
    <name type="scientific">Kitasatospora purpeofusca</name>
    <dbReference type="NCBI Taxonomy" id="67352"/>
    <lineage>
        <taxon>Bacteria</taxon>
        <taxon>Bacillati</taxon>
        <taxon>Actinomycetota</taxon>
        <taxon>Actinomycetes</taxon>
        <taxon>Kitasatosporales</taxon>
        <taxon>Streptomycetaceae</taxon>
        <taxon>Kitasatospora</taxon>
    </lineage>
</organism>
<protein>
    <submittedName>
        <fullName evidence="1">Uncharacterized protein</fullName>
    </submittedName>
</protein>
<sequence length="76" mass="7963">MRGRQRPASATGGVVRTDAVGPGRHFGRVDRSVLGLGGRDVLVDGLALELPPDGLLDVRGDTLHWCLICRATASAT</sequence>
<dbReference type="EMBL" id="CP108110">
    <property type="protein sequence ID" value="WUQ89126.1"/>
    <property type="molecule type" value="Genomic_DNA"/>
</dbReference>
<evidence type="ECO:0000313" key="2">
    <source>
        <dbReference type="Proteomes" id="UP001432222"/>
    </source>
</evidence>
<dbReference type="Proteomes" id="UP001432222">
    <property type="component" value="Chromosome"/>
</dbReference>
<proteinExistence type="predicted"/>
<name>A0ABZ1UD83_9ACTN</name>
<accession>A0ABZ1UD83</accession>